<keyword evidence="5" id="KW-1185">Reference proteome</keyword>
<dbReference type="PRINTS" id="PR01415">
    <property type="entry name" value="ANKYRIN"/>
</dbReference>
<comment type="caution">
    <text evidence="4">The sequence shown here is derived from an EMBL/GenBank/DDBJ whole genome shotgun (WGS) entry which is preliminary data.</text>
</comment>
<dbReference type="EMBL" id="JBANQN010000004">
    <property type="protein sequence ID" value="KAK6790799.1"/>
    <property type="molecule type" value="Genomic_DNA"/>
</dbReference>
<dbReference type="Gene3D" id="1.25.40.20">
    <property type="entry name" value="Ankyrin repeat-containing domain"/>
    <property type="match status" value="2"/>
</dbReference>
<organism evidence="4 5">
    <name type="scientific">Solanum bulbocastanum</name>
    <name type="common">Wild potato</name>
    <dbReference type="NCBI Taxonomy" id="147425"/>
    <lineage>
        <taxon>Eukaryota</taxon>
        <taxon>Viridiplantae</taxon>
        <taxon>Streptophyta</taxon>
        <taxon>Embryophyta</taxon>
        <taxon>Tracheophyta</taxon>
        <taxon>Spermatophyta</taxon>
        <taxon>Magnoliopsida</taxon>
        <taxon>eudicotyledons</taxon>
        <taxon>Gunneridae</taxon>
        <taxon>Pentapetalae</taxon>
        <taxon>asterids</taxon>
        <taxon>lamiids</taxon>
        <taxon>Solanales</taxon>
        <taxon>Solanaceae</taxon>
        <taxon>Solanoideae</taxon>
        <taxon>Solaneae</taxon>
        <taxon>Solanum</taxon>
    </lineage>
</organism>
<keyword evidence="1" id="KW-0677">Repeat</keyword>
<protein>
    <submittedName>
        <fullName evidence="4">Uncharacterized protein</fullName>
    </submittedName>
</protein>
<feature type="repeat" description="ANK" evidence="3">
    <location>
        <begin position="103"/>
        <end position="135"/>
    </location>
</feature>
<dbReference type="SUPFAM" id="SSF48403">
    <property type="entry name" value="Ankyrin repeat"/>
    <property type="match status" value="1"/>
</dbReference>
<dbReference type="InterPro" id="IPR036770">
    <property type="entry name" value="Ankyrin_rpt-contain_sf"/>
</dbReference>
<evidence type="ECO:0000256" key="2">
    <source>
        <dbReference type="ARBA" id="ARBA00023043"/>
    </source>
</evidence>
<evidence type="ECO:0000313" key="4">
    <source>
        <dbReference type="EMBL" id="KAK6790799.1"/>
    </source>
</evidence>
<evidence type="ECO:0000256" key="3">
    <source>
        <dbReference type="PROSITE-ProRule" id="PRU00023"/>
    </source>
</evidence>
<proteinExistence type="predicted"/>
<dbReference type="GO" id="GO:0004842">
    <property type="term" value="F:ubiquitin-protein transferase activity"/>
    <property type="evidence" value="ECO:0007669"/>
    <property type="project" value="TreeGrafter"/>
</dbReference>
<reference evidence="4 5" key="1">
    <citation type="submission" date="2024-02" db="EMBL/GenBank/DDBJ databases">
        <title>de novo genome assembly of Solanum bulbocastanum strain 11H21.</title>
        <authorList>
            <person name="Hosaka A.J."/>
        </authorList>
    </citation>
    <scope>NUCLEOTIDE SEQUENCE [LARGE SCALE GENOMIC DNA]</scope>
    <source>
        <tissue evidence="4">Young leaves</tissue>
    </source>
</reference>
<accession>A0AAN8TN84</accession>
<dbReference type="PANTHER" id="PTHR24171">
    <property type="entry name" value="ANKYRIN REPEAT DOMAIN-CONTAINING PROTEIN 39-RELATED"/>
    <property type="match status" value="1"/>
</dbReference>
<sequence length="204" mass="21304">MNSYKGGVIIAVHYSSVSPAVAVTAVSITIPSSPTAATLSISGTMLLWKLSGMGADEVTVDQTLSGTTSESIEALLEAARYDDLDDVMSLASFGVSLNSKDSEGRTALHMASANGHCGIVEYLIRNGADVNASNVEKNTPLHWACLNGHIEVVKTLILAGATVSALNSHERTPIDEVMCRGKMNVIDAINEAVAQLELTGTTVS</sequence>
<dbReference type="Proteomes" id="UP001371456">
    <property type="component" value="Unassembled WGS sequence"/>
</dbReference>
<name>A0AAN8TN84_SOLBU</name>
<dbReference type="PROSITE" id="PS50297">
    <property type="entry name" value="ANK_REP_REGION"/>
    <property type="match status" value="2"/>
</dbReference>
<dbReference type="InterPro" id="IPR002110">
    <property type="entry name" value="Ankyrin_rpt"/>
</dbReference>
<dbReference type="Pfam" id="PF12796">
    <property type="entry name" value="Ank_2"/>
    <property type="match status" value="1"/>
</dbReference>
<evidence type="ECO:0000313" key="5">
    <source>
        <dbReference type="Proteomes" id="UP001371456"/>
    </source>
</evidence>
<feature type="repeat" description="ANK" evidence="3">
    <location>
        <begin position="136"/>
        <end position="168"/>
    </location>
</feature>
<dbReference type="GO" id="GO:0085020">
    <property type="term" value="P:protein K6-linked ubiquitination"/>
    <property type="evidence" value="ECO:0007669"/>
    <property type="project" value="TreeGrafter"/>
</dbReference>
<gene>
    <name evidence="4" type="ORF">RDI58_009880</name>
</gene>
<dbReference type="PANTHER" id="PTHR24171:SF8">
    <property type="entry name" value="BRCA1-ASSOCIATED RING DOMAIN PROTEIN 1"/>
    <property type="match status" value="1"/>
</dbReference>
<dbReference type="AlphaFoldDB" id="A0AAN8TN84"/>
<dbReference type="PROSITE" id="PS50088">
    <property type="entry name" value="ANK_REPEAT"/>
    <property type="match status" value="2"/>
</dbReference>
<keyword evidence="2 3" id="KW-0040">ANK repeat</keyword>
<dbReference type="SMART" id="SM00248">
    <property type="entry name" value="ANK"/>
    <property type="match status" value="3"/>
</dbReference>
<evidence type="ECO:0000256" key="1">
    <source>
        <dbReference type="ARBA" id="ARBA00022737"/>
    </source>
</evidence>